<feature type="region of interest" description="Disordered" evidence="1">
    <location>
        <begin position="98"/>
        <end position="125"/>
    </location>
</feature>
<accession>A0A8X6H7U7</accession>
<name>A0A8X6H7U7_TRICU</name>
<feature type="compositionally biased region" description="Basic residues" evidence="1">
    <location>
        <begin position="98"/>
        <end position="111"/>
    </location>
</feature>
<organism evidence="2 3">
    <name type="scientific">Trichonephila clavata</name>
    <name type="common">Joro spider</name>
    <name type="synonym">Nephila clavata</name>
    <dbReference type="NCBI Taxonomy" id="2740835"/>
    <lineage>
        <taxon>Eukaryota</taxon>
        <taxon>Metazoa</taxon>
        <taxon>Ecdysozoa</taxon>
        <taxon>Arthropoda</taxon>
        <taxon>Chelicerata</taxon>
        <taxon>Arachnida</taxon>
        <taxon>Araneae</taxon>
        <taxon>Araneomorphae</taxon>
        <taxon>Entelegynae</taxon>
        <taxon>Araneoidea</taxon>
        <taxon>Nephilidae</taxon>
        <taxon>Trichonephila</taxon>
    </lineage>
</organism>
<dbReference type="EMBL" id="BMAO01020627">
    <property type="protein sequence ID" value="GFQ68732.1"/>
    <property type="molecule type" value="Genomic_DNA"/>
</dbReference>
<dbReference type="Proteomes" id="UP000887116">
    <property type="component" value="Unassembled WGS sequence"/>
</dbReference>
<evidence type="ECO:0000256" key="1">
    <source>
        <dbReference type="SAM" id="MobiDB-lite"/>
    </source>
</evidence>
<gene>
    <name evidence="2" type="primary">AVEN_201327_1</name>
    <name evidence="2" type="ORF">TNCT_91671</name>
</gene>
<protein>
    <submittedName>
        <fullName evidence="2">Uncharacterized protein</fullName>
    </submittedName>
</protein>
<keyword evidence="3" id="KW-1185">Reference proteome</keyword>
<dbReference type="AlphaFoldDB" id="A0A8X6H7U7"/>
<sequence length="273" mass="31469">MNDLVCDSEKLVLCGGMQAEAVLDIRDDMVPITVINDARDYSLRKTKSITFWTKIDSKRPLNSPILLQNVIYETLQEARGGKARLECVRSSKRRIKSVKRKGMDRRKRQKRICQTPKIPNANSTAEENKCAVSKDTFWVWELFATDLYRRPTSNNAKSPYYFSYAFHHDGVVMAKFSAEDKDKTPPPEIIRKLKDFDIENGHFDFKFHPYIVNQYVYSMFNESDGTLTPPIIWKSNQYTLTTDDAGIGILCLKQYMTVAIHFFSKGTGENFGF</sequence>
<comment type="caution">
    <text evidence="2">The sequence shown here is derived from an EMBL/GenBank/DDBJ whole genome shotgun (WGS) entry which is preliminary data.</text>
</comment>
<reference evidence="2" key="1">
    <citation type="submission" date="2020-07" db="EMBL/GenBank/DDBJ databases">
        <title>Multicomponent nature underlies the extraordinary mechanical properties of spider dragline silk.</title>
        <authorList>
            <person name="Kono N."/>
            <person name="Nakamura H."/>
            <person name="Mori M."/>
            <person name="Yoshida Y."/>
            <person name="Ohtoshi R."/>
            <person name="Malay A.D."/>
            <person name="Moran D.A.P."/>
            <person name="Tomita M."/>
            <person name="Numata K."/>
            <person name="Arakawa K."/>
        </authorList>
    </citation>
    <scope>NUCLEOTIDE SEQUENCE</scope>
</reference>
<evidence type="ECO:0000313" key="2">
    <source>
        <dbReference type="EMBL" id="GFQ68732.1"/>
    </source>
</evidence>
<proteinExistence type="predicted"/>
<evidence type="ECO:0000313" key="3">
    <source>
        <dbReference type="Proteomes" id="UP000887116"/>
    </source>
</evidence>